<keyword evidence="2" id="KW-0238">DNA-binding</keyword>
<dbReference type="Pfam" id="PF13280">
    <property type="entry name" value="WYL"/>
    <property type="match status" value="1"/>
</dbReference>
<evidence type="ECO:0000256" key="2">
    <source>
        <dbReference type="ARBA" id="ARBA00023125"/>
    </source>
</evidence>
<proteinExistence type="predicted"/>
<evidence type="ECO:0000313" key="6">
    <source>
        <dbReference type="EMBL" id="NLP85761.1"/>
    </source>
</evidence>
<evidence type="ECO:0000313" key="7">
    <source>
        <dbReference type="Proteomes" id="UP001429745"/>
    </source>
</evidence>
<reference evidence="6 7" key="1">
    <citation type="submission" date="2020-04" db="EMBL/GenBank/DDBJ databases">
        <title>CFH 90308 Microbacterium sp.</title>
        <authorList>
            <person name="Nie G."/>
            <person name="Ming H."/>
            <person name="Xia T."/>
        </authorList>
    </citation>
    <scope>NUCLEOTIDE SEQUENCE [LARGE SCALE GENOMIC DNA]</scope>
    <source>
        <strain evidence="6 7">CFH 90308</strain>
    </source>
</reference>
<dbReference type="InterPro" id="IPR018356">
    <property type="entry name" value="Tscrpt_reg_HTH_DeoR_CS"/>
</dbReference>
<evidence type="ECO:0000256" key="4">
    <source>
        <dbReference type="SAM" id="MobiDB-lite"/>
    </source>
</evidence>
<keyword evidence="7" id="KW-1185">Reference proteome</keyword>
<dbReference type="Gene3D" id="1.10.10.10">
    <property type="entry name" value="Winged helix-like DNA-binding domain superfamily/Winged helix DNA-binding domain"/>
    <property type="match status" value="1"/>
</dbReference>
<gene>
    <name evidence="6" type="ORF">HF576_18150</name>
</gene>
<dbReference type="InterPro" id="IPR036390">
    <property type="entry name" value="WH_DNA-bd_sf"/>
</dbReference>
<dbReference type="EMBL" id="JABACI010000005">
    <property type="protein sequence ID" value="NLP85761.1"/>
    <property type="molecule type" value="Genomic_DNA"/>
</dbReference>
<protein>
    <submittedName>
        <fullName evidence="6">WYL domain-containing protein</fullName>
    </submittedName>
</protein>
<dbReference type="InterPro" id="IPR057727">
    <property type="entry name" value="WCX_dom"/>
</dbReference>
<comment type="caution">
    <text evidence="6">The sequence shown here is derived from an EMBL/GenBank/DDBJ whole genome shotgun (WGS) entry which is preliminary data.</text>
</comment>
<feature type="region of interest" description="Disordered" evidence="4">
    <location>
        <begin position="327"/>
        <end position="346"/>
    </location>
</feature>
<dbReference type="InterPro" id="IPR036388">
    <property type="entry name" value="WH-like_DNA-bd_sf"/>
</dbReference>
<accession>A0ABX1KK66</accession>
<dbReference type="InterPro" id="IPR051534">
    <property type="entry name" value="CBASS_pafABC_assoc_protein"/>
</dbReference>
<dbReference type="PROSITE" id="PS52050">
    <property type="entry name" value="WYL"/>
    <property type="match status" value="1"/>
</dbReference>
<dbReference type="Pfam" id="PF25583">
    <property type="entry name" value="WCX"/>
    <property type="match status" value="1"/>
</dbReference>
<keyword evidence="3" id="KW-0804">Transcription</keyword>
<organism evidence="6 7">
    <name type="scientific">Microbacterium salsuginis</name>
    <dbReference type="NCBI Taxonomy" id="2722803"/>
    <lineage>
        <taxon>Bacteria</taxon>
        <taxon>Bacillati</taxon>
        <taxon>Actinomycetota</taxon>
        <taxon>Actinomycetes</taxon>
        <taxon>Micrococcales</taxon>
        <taxon>Microbacteriaceae</taxon>
        <taxon>Microbacterium</taxon>
    </lineage>
</organism>
<dbReference type="SUPFAM" id="SSF46785">
    <property type="entry name" value="Winged helix' DNA-binding domain"/>
    <property type="match status" value="1"/>
</dbReference>
<dbReference type="InterPro" id="IPR028349">
    <property type="entry name" value="PafC-like"/>
</dbReference>
<dbReference type="Proteomes" id="UP001429745">
    <property type="component" value="Unassembled WGS sequence"/>
</dbReference>
<name>A0ABX1KK66_9MICO</name>
<evidence type="ECO:0000256" key="1">
    <source>
        <dbReference type="ARBA" id="ARBA00023015"/>
    </source>
</evidence>
<dbReference type="InterPro" id="IPR026881">
    <property type="entry name" value="WYL_dom"/>
</dbReference>
<keyword evidence="1" id="KW-0805">Transcription regulation</keyword>
<dbReference type="Pfam" id="PF08279">
    <property type="entry name" value="HTH_11"/>
    <property type="match status" value="1"/>
</dbReference>
<dbReference type="PROSITE" id="PS00894">
    <property type="entry name" value="HTH_DEOR_1"/>
    <property type="match status" value="1"/>
</dbReference>
<dbReference type="InterPro" id="IPR013196">
    <property type="entry name" value="HTH_11"/>
</dbReference>
<dbReference type="PANTHER" id="PTHR34580:SF3">
    <property type="entry name" value="PROTEIN PAFB"/>
    <property type="match status" value="1"/>
</dbReference>
<dbReference type="InterPro" id="IPR001034">
    <property type="entry name" value="DeoR_HTH"/>
</dbReference>
<sequence>MSTASSRMLTLLSLLQTRRDWPGARLADRLGVSPRTVRRDVDRLRELGYRVEATKGPDGGYRLEAGSELPPLLFDDEQAVAVTVALRAAALSSAGIEEAALRALATVRQVMPARLRHRYDAIEFTAAVDERAPVDAAVLEAISAGIHAREELRFDYARVGEEFDSPAEDVTAPRRTQPHHLVATRGRWYLVGWDKEREDWRVYRVDRMRVRSHRGARFAPRTVPGGDPHRFLRARFRGATDADAWPCRATVVVRAPAARVLPFAGDGVVTPIDADSCLFETGAWSWAALAALLARFDAEIDVVEPPELGRAFADLAARASRAAAGVSPVASNRRQADSVDATGAQH</sequence>
<dbReference type="PANTHER" id="PTHR34580">
    <property type="match status" value="1"/>
</dbReference>
<feature type="domain" description="HTH deoR-type" evidence="5">
    <location>
        <begin position="4"/>
        <end position="59"/>
    </location>
</feature>
<dbReference type="PROSITE" id="PS51000">
    <property type="entry name" value="HTH_DEOR_2"/>
    <property type="match status" value="1"/>
</dbReference>
<evidence type="ECO:0000259" key="5">
    <source>
        <dbReference type="PROSITE" id="PS51000"/>
    </source>
</evidence>
<dbReference type="PIRSF" id="PIRSF016838">
    <property type="entry name" value="PafC"/>
    <property type="match status" value="1"/>
</dbReference>
<evidence type="ECO:0000256" key="3">
    <source>
        <dbReference type="ARBA" id="ARBA00023163"/>
    </source>
</evidence>